<comment type="similarity">
    <text evidence="3">Belongs to the GRAS family.</text>
</comment>
<feature type="region of interest" description="Leucine repeat II (LRII)" evidence="3">
    <location>
        <begin position="542"/>
        <end position="574"/>
    </location>
</feature>
<organism evidence="5 6">
    <name type="scientific">Heracleum sosnowskyi</name>
    <dbReference type="NCBI Taxonomy" id="360622"/>
    <lineage>
        <taxon>Eukaryota</taxon>
        <taxon>Viridiplantae</taxon>
        <taxon>Streptophyta</taxon>
        <taxon>Embryophyta</taxon>
        <taxon>Tracheophyta</taxon>
        <taxon>Spermatophyta</taxon>
        <taxon>Magnoliopsida</taxon>
        <taxon>eudicotyledons</taxon>
        <taxon>Gunneridae</taxon>
        <taxon>Pentapetalae</taxon>
        <taxon>asterids</taxon>
        <taxon>campanulids</taxon>
        <taxon>Apiales</taxon>
        <taxon>Apiaceae</taxon>
        <taxon>Apioideae</taxon>
        <taxon>apioid superclade</taxon>
        <taxon>Tordylieae</taxon>
        <taxon>Tordyliinae</taxon>
        <taxon>Heracleum</taxon>
    </lineage>
</organism>
<dbReference type="PANTHER" id="PTHR31636">
    <property type="entry name" value="OSJNBA0084A10.13 PROTEIN-RELATED"/>
    <property type="match status" value="1"/>
</dbReference>
<feature type="short sequence motif" description="VHIID" evidence="3">
    <location>
        <begin position="492"/>
        <end position="496"/>
    </location>
</feature>
<feature type="region of interest" description="Disordered" evidence="4">
    <location>
        <begin position="279"/>
        <end position="310"/>
    </location>
</feature>
<feature type="compositionally biased region" description="Basic residues" evidence="4">
    <location>
        <begin position="368"/>
        <end position="377"/>
    </location>
</feature>
<keyword evidence="2" id="KW-0804">Transcription</keyword>
<dbReference type="InterPro" id="IPR005202">
    <property type="entry name" value="TF_GRAS"/>
</dbReference>
<keyword evidence="1" id="KW-0805">Transcription regulation</keyword>
<feature type="region of interest" description="Disordered" evidence="4">
    <location>
        <begin position="45"/>
        <end position="99"/>
    </location>
</feature>
<evidence type="ECO:0000313" key="5">
    <source>
        <dbReference type="EMBL" id="KAK1357255.1"/>
    </source>
</evidence>
<feature type="region of interest" description="Disordered" evidence="4">
    <location>
        <begin position="358"/>
        <end position="378"/>
    </location>
</feature>
<feature type="region of interest" description="SAW" evidence="3">
    <location>
        <begin position="681"/>
        <end position="756"/>
    </location>
</feature>
<dbReference type="EMBL" id="JAUIZM010000011">
    <property type="protein sequence ID" value="KAK1357255.1"/>
    <property type="molecule type" value="Genomic_DNA"/>
</dbReference>
<evidence type="ECO:0000256" key="4">
    <source>
        <dbReference type="SAM" id="MobiDB-lite"/>
    </source>
</evidence>
<keyword evidence="6" id="KW-1185">Reference proteome</keyword>
<evidence type="ECO:0000256" key="1">
    <source>
        <dbReference type="ARBA" id="ARBA00023015"/>
    </source>
</evidence>
<feature type="compositionally biased region" description="Polar residues" evidence="4">
    <location>
        <begin position="87"/>
        <end position="99"/>
    </location>
</feature>
<accession>A0AAD8M0G4</accession>
<feature type="compositionally biased region" description="Basic and acidic residues" evidence="4">
    <location>
        <begin position="279"/>
        <end position="296"/>
    </location>
</feature>
<dbReference type="Pfam" id="PF03514">
    <property type="entry name" value="GRAS"/>
    <property type="match status" value="1"/>
</dbReference>
<protein>
    <submittedName>
        <fullName evidence="5">Scarecrow-like protein 14</fullName>
    </submittedName>
</protein>
<reference evidence="5" key="2">
    <citation type="submission" date="2023-05" db="EMBL/GenBank/DDBJ databases">
        <authorList>
            <person name="Schelkunov M.I."/>
        </authorList>
    </citation>
    <scope>NUCLEOTIDE SEQUENCE</scope>
    <source>
        <strain evidence="5">Hsosn_3</strain>
        <tissue evidence="5">Leaf</tissue>
    </source>
</reference>
<feature type="region of interest" description="Leucine repeat I (LRI)" evidence="3">
    <location>
        <begin position="382"/>
        <end position="442"/>
    </location>
</feature>
<dbReference type="AlphaFoldDB" id="A0AAD8M0G4"/>
<dbReference type="Proteomes" id="UP001237642">
    <property type="component" value="Unassembled WGS sequence"/>
</dbReference>
<evidence type="ECO:0000256" key="2">
    <source>
        <dbReference type="ARBA" id="ARBA00023163"/>
    </source>
</evidence>
<proteinExistence type="inferred from homology"/>
<feature type="region of interest" description="VHIID" evidence="3">
    <location>
        <begin position="461"/>
        <end position="526"/>
    </location>
</feature>
<comment type="caution">
    <text evidence="3">Lacks conserved residue(s) required for the propagation of feature annotation.</text>
</comment>
<comment type="caution">
    <text evidence="5">The sequence shown here is derived from an EMBL/GenBank/DDBJ whole genome shotgun (WGS) entry which is preliminary data.</text>
</comment>
<evidence type="ECO:0000313" key="6">
    <source>
        <dbReference type="Proteomes" id="UP001237642"/>
    </source>
</evidence>
<evidence type="ECO:0000256" key="3">
    <source>
        <dbReference type="PROSITE-ProRule" id="PRU01191"/>
    </source>
</evidence>
<name>A0AAD8M0G4_9APIA</name>
<gene>
    <name evidence="5" type="ORF">POM88_050511</name>
</gene>
<sequence length="758" mass="85367">MVMDSGFSDLSDVLVGFGFDDELVSLDSDQSRNVENGYKLKDESLGLSLSDIPTDSPGPDPRNSKLPSGISLLDIPTNPPDLDPRNATPSTGCSETNSSDDSLFSDGVLKFLNQILMEDKIEEKPCMFHDPLALQAAEKSFYDVLGKEYPASSHQPLVDINGCLESPNGNFIGCTNGSSGGNYLDPQWVGDSTYHSTSSSSQRYPQESNLQWSSSSVESFNNSVNGPTNLSASTEMIQNIFNDSESILQFNRGMEEASKFLPNSTNFVIDLDNYALPSDKKESQQEVDVKAEKDENVTPSSKGRKHYQRQDSVVYERNKKHSEVYVEEETELLEMFDRVLLSGPPVKKEAIEIVPALHENEQPGPKVGKSRSKKKGNTTKEVDLRTLLISCAQSVAAGDRRTAYEQLKQIRQHSCATGDATQRLADLFANGLEARMAGTGTQIYGGLANKKISVAQKLKAYEVYLSASPFKYISMYFINKMILDKSSNATTLHIIDFGIQYGFQWPMLIKLLSNRSGGPPNLRITGIEYPQPGFRPAERVDDTGRRLANYCERFGVPFEYNAITTQKWDTVKKQDLNIRSDEFVAVNCLHQFKNLADETVVLDSPRDAVLKLIRKLNPDIFVLGVINGSYNAPFFVTRFREALFHYSALFDMFENTIPRDNKQRLDFEREFYGRECINVIACEGLERVERPETYKQWQVRNLRAGFRQLPLDRELIESLRCKVKSRYHKDFVFDEDGNWMLQGWKGRILNAVSCWVPA</sequence>
<reference evidence="5" key="1">
    <citation type="submission" date="2023-02" db="EMBL/GenBank/DDBJ databases">
        <title>Genome of toxic invasive species Heracleum sosnowskyi carries increased number of genes despite the absence of recent whole-genome duplications.</title>
        <authorList>
            <person name="Schelkunov M."/>
            <person name="Shtratnikova V."/>
            <person name="Makarenko M."/>
            <person name="Klepikova A."/>
            <person name="Omelchenko D."/>
            <person name="Novikova G."/>
            <person name="Obukhova E."/>
            <person name="Bogdanov V."/>
            <person name="Penin A."/>
            <person name="Logacheva M."/>
        </authorList>
    </citation>
    <scope>NUCLEOTIDE SEQUENCE</scope>
    <source>
        <strain evidence="5">Hsosn_3</strain>
        <tissue evidence="5">Leaf</tissue>
    </source>
</reference>
<dbReference type="PROSITE" id="PS50985">
    <property type="entry name" value="GRAS"/>
    <property type="match status" value="1"/>
</dbReference>